<evidence type="ECO:0000313" key="2">
    <source>
        <dbReference type="Proteomes" id="UP000195880"/>
    </source>
</evidence>
<evidence type="ECO:0000313" key="1">
    <source>
        <dbReference type="EMBL" id="ARX85575.1"/>
    </source>
</evidence>
<dbReference type="EMBL" id="CP021748">
    <property type="protein sequence ID" value="ARX85575.1"/>
    <property type="molecule type" value="Genomic_DNA"/>
</dbReference>
<dbReference type="KEGG" id="salf:SMD44_05039"/>
<name>A0A1Z1WGK0_9ACTN</name>
<evidence type="ECO:0008006" key="3">
    <source>
        <dbReference type="Google" id="ProtNLM"/>
    </source>
</evidence>
<dbReference type="Proteomes" id="UP000195880">
    <property type="component" value="Chromosome"/>
</dbReference>
<reference evidence="1 2" key="1">
    <citation type="submission" date="2017-05" db="EMBL/GenBank/DDBJ databases">
        <title>Streptomyces alboflavus Genome sequencing and assembly.</title>
        <authorList>
            <person name="Wang Y."/>
            <person name="Du B."/>
            <person name="Ding Y."/>
            <person name="Liu H."/>
            <person name="Hou Q."/>
            <person name="Liu K."/>
            <person name="Wang C."/>
            <person name="Yao L."/>
        </authorList>
    </citation>
    <scope>NUCLEOTIDE SEQUENCE [LARGE SCALE GENOMIC DNA]</scope>
    <source>
        <strain evidence="1 2">MDJK44</strain>
    </source>
</reference>
<protein>
    <recommendedName>
        <fullName evidence="3">WXG100 family type VII secretion target</fullName>
    </recommendedName>
</protein>
<keyword evidence="2" id="KW-1185">Reference proteome</keyword>
<dbReference type="InterPro" id="IPR036689">
    <property type="entry name" value="ESAT-6-like_sf"/>
</dbReference>
<accession>A0A1Z1WGK0</accession>
<proteinExistence type="predicted"/>
<dbReference type="RefSeq" id="WP_087885380.1">
    <property type="nucleotide sequence ID" value="NZ_CP021748.1"/>
</dbReference>
<gene>
    <name evidence="1" type="ORF">SMD44_05039</name>
</gene>
<dbReference type="SUPFAM" id="SSF140453">
    <property type="entry name" value="EsxAB dimer-like"/>
    <property type="match status" value="1"/>
</dbReference>
<dbReference type="InterPro" id="IPR010310">
    <property type="entry name" value="T7SS_ESAT-6-like"/>
</dbReference>
<dbReference type="AlphaFoldDB" id="A0A1Z1WGK0"/>
<dbReference type="OrthoDB" id="3538531at2"/>
<dbReference type="Pfam" id="PF06013">
    <property type="entry name" value="WXG100"/>
    <property type="match status" value="1"/>
</dbReference>
<dbReference type="Gene3D" id="1.10.287.1060">
    <property type="entry name" value="ESAT-6-like"/>
    <property type="match status" value="1"/>
</dbReference>
<sequence>MSLKGADTTRLRTLSTTFKTQHGNLDDLIRAISTGTANSEEFWKGPRANRFRDEWDKLKPQLTNFLTSLENARKETNDAADANDRIND</sequence>
<organism evidence="1 2">
    <name type="scientific">Streptomyces alboflavus</name>
    <dbReference type="NCBI Taxonomy" id="67267"/>
    <lineage>
        <taxon>Bacteria</taxon>
        <taxon>Bacillati</taxon>
        <taxon>Actinomycetota</taxon>
        <taxon>Actinomycetes</taxon>
        <taxon>Kitasatosporales</taxon>
        <taxon>Streptomycetaceae</taxon>
        <taxon>Streptomyces</taxon>
    </lineage>
</organism>